<dbReference type="EC" id="2.7.4.9" evidence="2 10"/>
<keyword evidence="5 10" id="KW-0545">Nucleotide biosynthesis</keyword>
<evidence type="ECO:0000313" key="13">
    <source>
        <dbReference type="Proteomes" id="UP001628078"/>
    </source>
</evidence>
<feature type="binding site" evidence="10">
    <location>
        <begin position="11"/>
        <end position="18"/>
    </location>
    <ligand>
        <name>ATP</name>
        <dbReference type="ChEBI" id="CHEBI:30616"/>
    </ligand>
</feature>
<dbReference type="Gene3D" id="3.40.50.300">
    <property type="entry name" value="P-loop containing nucleotide triphosphate hydrolases"/>
    <property type="match status" value="1"/>
</dbReference>
<dbReference type="HAMAP" id="MF_00165">
    <property type="entry name" value="Thymidylate_kinase"/>
    <property type="match status" value="1"/>
</dbReference>
<dbReference type="EMBL" id="BQXO01000003">
    <property type="protein sequence ID" value="GKT06124.1"/>
    <property type="molecule type" value="Genomic_DNA"/>
</dbReference>
<keyword evidence="4 10" id="KW-0808">Transferase</keyword>
<keyword evidence="8 10" id="KW-0067">ATP-binding</keyword>
<evidence type="ECO:0000256" key="6">
    <source>
        <dbReference type="ARBA" id="ARBA00022741"/>
    </source>
</evidence>
<dbReference type="GO" id="GO:0016301">
    <property type="term" value="F:kinase activity"/>
    <property type="evidence" value="ECO:0007669"/>
    <property type="project" value="UniProtKB-KW"/>
</dbReference>
<dbReference type="PANTHER" id="PTHR10344:SF4">
    <property type="entry name" value="UMP-CMP KINASE 2, MITOCHONDRIAL"/>
    <property type="match status" value="1"/>
</dbReference>
<dbReference type="PANTHER" id="PTHR10344">
    <property type="entry name" value="THYMIDYLATE KINASE"/>
    <property type="match status" value="1"/>
</dbReference>
<comment type="function">
    <text evidence="10">Phosphorylation of dTMP to form dTDP in both de novo and salvage pathways of dTTP synthesis.</text>
</comment>
<dbReference type="Proteomes" id="UP001628078">
    <property type="component" value="Unassembled WGS sequence"/>
</dbReference>
<dbReference type="SUPFAM" id="SSF52540">
    <property type="entry name" value="P-loop containing nucleoside triphosphate hydrolases"/>
    <property type="match status" value="1"/>
</dbReference>
<evidence type="ECO:0000256" key="3">
    <source>
        <dbReference type="ARBA" id="ARBA00017144"/>
    </source>
</evidence>
<accession>A0ABQ5JR66</accession>
<keyword evidence="7 10" id="KW-0418">Kinase</keyword>
<comment type="catalytic activity">
    <reaction evidence="9 10">
        <text>dTMP + ATP = dTDP + ADP</text>
        <dbReference type="Rhea" id="RHEA:13517"/>
        <dbReference type="ChEBI" id="CHEBI:30616"/>
        <dbReference type="ChEBI" id="CHEBI:58369"/>
        <dbReference type="ChEBI" id="CHEBI:63528"/>
        <dbReference type="ChEBI" id="CHEBI:456216"/>
        <dbReference type="EC" id="2.7.4.9"/>
    </reaction>
</comment>
<evidence type="ECO:0000259" key="11">
    <source>
        <dbReference type="Pfam" id="PF02223"/>
    </source>
</evidence>
<keyword evidence="6 10" id="KW-0547">Nucleotide-binding</keyword>
<dbReference type="CDD" id="cd01672">
    <property type="entry name" value="TMPK"/>
    <property type="match status" value="1"/>
</dbReference>
<evidence type="ECO:0000256" key="7">
    <source>
        <dbReference type="ARBA" id="ARBA00022777"/>
    </source>
</evidence>
<protein>
    <recommendedName>
        <fullName evidence="3 10">Thymidylate kinase</fullName>
        <ecNumber evidence="2 10">2.7.4.9</ecNumber>
    </recommendedName>
    <alternativeName>
        <fullName evidence="10">dTMP kinase</fullName>
    </alternativeName>
</protein>
<dbReference type="Pfam" id="PF02223">
    <property type="entry name" value="Thymidylate_kin"/>
    <property type="match status" value="1"/>
</dbReference>
<gene>
    <name evidence="10 12" type="primary">tmk</name>
    <name evidence="12" type="ORF">JCM31185_14120</name>
</gene>
<comment type="caution">
    <text evidence="12">The sequence shown here is derived from an EMBL/GenBank/DDBJ whole genome shotgun (WGS) entry which is preliminary data.</text>
</comment>
<dbReference type="InterPro" id="IPR018094">
    <property type="entry name" value="Thymidylate_kinase"/>
</dbReference>
<name>A0ABQ5JR66_9LACO</name>
<reference evidence="12 13" key="1">
    <citation type="submission" date="2022-03" db="EMBL/GenBank/DDBJ databases">
        <title>Draft genome sequence of Furfurilactobacillus curtus JCM 31185.</title>
        <authorList>
            <person name="Suzuki S."/>
            <person name="Endo A."/>
            <person name="Kajikawa A."/>
        </authorList>
    </citation>
    <scope>NUCLEOTIDE SEQUENCE [LARGE SCALE GENOMIC DNA]</scope>
    <source>
        <strain evidence="12 13">JCM 31185</strain>
    </source>
</reference>
<organism evidence="12 13">
    <name type="scientific">Furfurilactobacillus curtus</name>
    <dbReference type="NCBI Taxonomy" id="1746200"/>
    <lineage>
        <taxon>Bacteria</taxon>
        <taxon>Bacillati</taxon>
        <taxon>Bacillota</taxon>
        <taxon>Bacilli</taxon>
        <taxon>Lactobacillales</taxon>
        <taxon>Lactobacillaceae</taxon>
        <taxon>Furfurilactobacillus</taxon>
    </lineage>
</organism>
<proteinExistence type="inferred from homology"/>
<comment type="similarity">
    <text evidence="1 10">Belongs to the thymidylate kinase family.</text>
</comment>
<dbReference type="RefSeq" id="WP_407883994.1">
    <property type="nucleotide sequence ID" value="NZ_BQXO01000003.1"/>
</dbReference>
<dbReference type="InterPro" id="IPR039430">
    <property type="entry name" value="Thymidylate_kin-like_dom"/>
</dbReference>
<dbReference type="InterPro" id="IPR027417">
    <property type="entry name" value="P-loop_NTPase"/>
</dbReference>
<evidence type="ECO:0000313" key="12">
    <source>
        <dbReference type="EMBL" id="GKT06124.1"/>
    </source>
</evidence>
<evidence type="ECO:0000256" key="1">
    <source>
        <dbReference type="ARBA" id="ARBA00009776"/>
    </source>
</evidence>
<evidence type="ECO:0000256" key="10">
    <source>
        <dbReference type="HAMAP-Rule" id="MF_00165"/>
    </source>
</evidence>
<evidence type="ECO:0000256" key="9">
    <source>
        <dbReference type="ARBA" id="ARBA00048743"/>
    </source>
</evidence>
<sequence length="214" mass="23900">METSAFITFEGPDGAGKTSVLNALIEHYVVKLGDRLLSTREPGGNKISEAIRAIIMDTDNLEMDARTEALLFAAARRQHLMQTVRPALMAGKIVFSDRYVDSSIAYQGAGRQIGEVAVAEMNHFATEGLTPDLTIYFDIPSEVGLARIHQYRADQVNRLDNEALAFHQRVRHAFLQMVEAQPKRIVLVDANQPFDQVVIQTERVLAERFPTVFS</sequence>
<keyword evidence="13" id="KW-1185">Reference proteome</keyword>
<evidence type="ECO:0000256" key="8">
    <source>
        <dbReference type="ARBA" id="ARBA00022840"/>
    </source>
</evidence>
<evidence type="ECO:0000256" key="2">
    <source>
        <dbReference type="ARBA" id="ARBA00012980"/>
    </source>
</evidence>
<dbReference type="NCBIfam" id="TIGR00041">
    <property type="entry name" value="DTMP_kinase"/>
    <property type="match status" value="1"/>
</dbReference>
<feature type="domain" description="Thymidylate kinase-like" evidence="11">
    <location>
        <begin position="9"/>
        <end position="198"/>
    </location>
</feature>
<evidence type="ECO:0000256" key="5">
    <source>
        <dbReference type="ARBA" id="ARBA00022727"/>
    </source>
</evidence>
<evidence type="ECO:0000256" key="4">
    <source>
        <dbReference type="ARBA" id="ARBA00022679"/>
    </source>
</evidence>